<evidence type="ECO:0000256" key="2">
    <source>
        <dbReference type="SAM" id="Phobius"/>
    </source>
</evidence>
<dbReference type="HOGENOM" id="CLU_044614_3_3_1"/>
<evidence type="ECO:0000256" key="1">
    <source>
        <dbReference type="SAM" id="MobiDB-lite"/>
    </source>
</evidence>
<reference evidence="3 4" key="1">
    <citation type="journal article" date="2012" name="Proc. Natl. Acad. Sci. U.S.A.">
        <title>Comparative genomics of Ceriporiopsis subvermispora and Phanerochaete chrysosporium provide insight into selective ligninolysis.</title>
        <authorList>
            <person name="Fernandez-Fueyo E."/>
            <person name="Ruiz-Duenas F.J."/>
            <person name="Ferreira P."/>
            <person name="Floudas D."/>
            <person name="Hibbett D.S."/>
            <person name="Canessa P."/>
            <person name="Larrondo L.F."/>
            <person name="James T.Y."/>
            <person name="Seelenfreund D."/>
            <person name="Lobos S."/>
            <person name="Polanco R."/>
            <person name="Tello M."/>
            <person name="Honda Y."/>
            <person name="Watanabe T."/>
            <person name="Watanabe T."/>
            <person name="Ryu J.S."/>
            <person name="Kubicek C.P."/>
            <person name="Schmoll M."/>
            <person name="Gaskell J."/>
            <person name="Hammel K.E."/>
            <person name="St John F.J."/>
            <person name="Vanden Wymelenberg A."/>
            <person name="Sabat G."/>
            <person name="Splinter BonDurant S."/>
            <person name="Syed K."/>
            <person name="Yadav J.S."/>
            <person name="Doddapaneni H."/>
            <person name="Subramanian V."/>
            <person name="Lavin J.L."/>
            <person name="Oguiza J.A."/>
            <person name="Perez G."/>
            <person name="Pisabarro A.G."/>
            <person name="Ramirez L."/>
            <person name="Santoyo F."/>
            <person name="Master E."/>
            <person name="Coutinho P.M."/>
            <person name="Henrissat B."/>
            <person name="Lombard V."/>
            <person name="Magnuson J.K."/>
            <person name="Kuees U."/>
            <person name="Hori C."/>
            <person name="Igarashi K."/>
            <person name="Samejima M."/>
            <person name="Held B.W."/>
            <person name="Barry K.W."/>
            <person name="LaButti K.M."/>
            <person name="Lapidus A."/>
            <person name="Lindquist E.A."/>
            <person name="Lucas S.M."/>
            <person name="Riley R."/>
            <person name="Salamov A.A."/>
            <person name="Hoffmeister D."/>
            <person name="Schwenk D."/>
            <person name="Hadar Y."/>
            <person name="Yarden O."/>
            <person name="de Vries R.P."/>
            <person name="Wiebenga A."/>
            <person name="Stenlid J."/>
            <person name="Eastwood D."/>
            <person name="Grigoriev I.V."/>
            <person name="Berka R.M."/>
            <person name="Blanchette R.A."/>
            <person name="Kersten P."/>
            <person name="Martinez A.T."/>
            <person name="Vicuna R."/>
            <person name="Cullen D."/>
        </authorList>
    </citation>
    <scope>NUCLEOTIDE SEQUENCE [LARGE SCALE GENOMIC DNA]</scope>
    <source>
        <strain evidence="3 4">B</strain>
    </source>
</reference>
<feature type="transmembrane region" description="Helical" evidence="2">
    <location>
        <begin position="243"/>
        <end position="261"/>
    </location>
</feature>
<feature type="transmembrane region" description="Helical" evidence="2">
    <location>
        <begin position="130"/>
        <end position="156"/>
    </location>
</feature>
<keyword evidence="2" id="KW-0472">Membrane</keyword>
<dbReference type="OrthoDB" id="3354175at2759"/>
<proteinExistence type="predicted"/>
<gene>
    <name evidence="3" type="ORF">CERSUDRAFT_126893</name>
</gene>
<keyword evidence="4" id="KW-1185">Reference proteome</keyword>
<protein>
    <submittedName>
        <fullName evidence="3">Uncharacterized protein</fullName>
    </submittedName>
</protein>
<dbReference type="EMBL" id="KB445812">
    <property type="protein sequence ID" value="EMD32217.1"/>
    <property type="molecule type" value="Genomic_DNA"/>
</dbReference>
<evidence type="ECO:0000313" key="3">
    <source>
        <dbReference type="EMBL" id="EMD32217.1"/>
    </source>
</evidence>
<accession>M2R1U1</accession>
<evidence type="ECO:0000313" key="4">
    <source>
        <dbReference type="Proteomes" id="UP000016930"/>
    </source>
</evidence>
<feature type="compositionally biased region" description="Basic and acidic residues" evidence="1">
    <location>
        <begin position="327"/>
        <end position="344"/>
    </location>
</feature>
<organism evidence="3 4">
    <name type="scientific">Ceriporiopsis subvermispora (strain B)</name>
    <name type="common">White-rot fungus</name>
    <name type="synonym">Gelatoporia subvermispora</name>
    <dbReference type="NCBI Taxonomy" id="914234"/>
    <lineage>
        <taxon>Eukaryota</taxon>
        <taxon>Fungi</taxon>
        <taxon>Dikarya</taxon>
        <taxon>Basidiomycota</taxon>
        <taxon>Agaricomycotina</taxon>
        <taxon>Agaricomycetes</taxon>
        <taxon>Polyporales</taxon>
        <taxon>Gelatoporiaceae</taxon>
        <taxon>Gelatoporia</taxon>
    </lineage>
</organism>
<feature type="transmembrane region" description="Helical" evidence="2">
    <location>
        <begin position="48"/>
        <end position="72"/>
    </location>
</feature>
<dbReference type="AlphaFoldDB" id="M2R1U1"/>
<keyword evidence="2" id="KW-0812">Transmembrane</keyword>
<feature type="transmembrane region" description="Helical" evidence="2">
    <location>
        <begin position="98"/>
        <end position="118"/>
    </location>
</feature>
<feature type="transmembrane region" description="Helical" evidence="2">
    <location>
        <begin position="12"/>
        <end position="36"/>
    </location>
</feature>
<dbReference type="Proteomes" id="UP000016930">
    <property type="component" value="Unassembled WGS sequence"/>
</dbReference>
<keyword evidence="2" id="KW-1133">Transmembrane helix</keyword>
<feature type="transmembrane region" description="Helical" evidence="2">
    <location>
        <begin position="216"/>
        <end position="237"/>
    </location>
</feature>
<name>M2R1U1_CERS8</name>
<feature type="transmembrane region" description="Helical" evidence="2">
    <location>
        <begin position="176"/>
        <end position="196"/>
    </location>
</feature>
<feature type="region of interest" description="Disordered" evidence="1">
    <location>
        <begin position="327"/>
        <end position="353"/>
    </location>
</feature>
<sequence>MMAFPLDEAVIVATVIEAMLYGFSILLFGLTVQILLKHSWRTNPHRRLMLGVSVLLFMLSTMHMGAVIKLLLNGLIIDSNKFPGGTIGYFKQPSVFPYVFKSAIYIAQTLTGDAILIYRCYMLWRSWWIVALPILMWFAVFVTGTGAVAFCVLTNVTGGVHKGVYTTMLDTWITSFYSFTLATNIITTSILAYKIWVVNRRAARFRQGSLMHIARIIIDAGALYSVSLILSLIAFAIRSNAHVLVDAVTQVIAISFYMILVRASKASSHLGLSSAPKGAVGTVRPSSIWDSTSSSQQYPMNTMPIHISKVVEHDTNYHITIDTTKEVSRDGREKIQEPGMDIERQTVPSPMYT</sequence>
<dbReference type="STRING" id="914234.M2R1U1"/>